<evidence type="ECO:0000313" key="1">
    <source>
        <dbReference type="EMBL" id="ADN13277.1"/>
    </source>
</evidence>
<dbReference type="Proteomes" id="UP000008206">
    <property type="component" value="Chromosome"/>
</dbReference>
<protein>
    <submittedName>
        <fullName evidence="1">Uncharacterized protein</fullName>
    </submittedName>
</protein>
<dbReference type="HOGENOM" id="CLU_2218733_0_0_3"/>
<evidence type="ECO:0000313" key="2">
    <source>
        <dbReference type="Proteomes" id="UP000008206"/>
    </source>
</evidence>
<dbReference type="RefSeq" id="WP_013321384.1">
    <property type="nucleotide sequence ID" value="NC_014501.1"/>
</dbReference>
<dbReference type="KEGG" id="cyj:Cyan7822_1274"/>
<keyword evidence="2" id="KW-1185">Reference proteome</keyword>
<organism evidence="1 2">
    <name type="scientific">Gloeothece verrucosa (strain PCC 7822)</name>
    <name type="common">Cyanothece sp. (strain PCC 7822)</name>
    <dbReference type="NCBI Taxonomy" id="497965"/>
    <lineage>
        <taxon>Bacteria</taxon>
        <taxon>Bacillati</taxon>
        <taxon>Cyanobacteriota</taxon>
        <taxon>Cyanophyceae</taxon>
        <taxon>Oscillatoriophycideae</taxon>
        <taxon>Chroococcales</taxon>
        <taxon>Aphanothecaceae</taxon>
        <taxon>Gloeothece</taxon>
        <taxon>Gloeothece verrucosa</taxon>
    </lineage>
</organism>
<gene>
    <name evidence="1" type="ordered locus">Cyan7822_1274</name>
</gene>
<dbReference type="EMBL" id="CP002198">
    <property type="protein sequence ID" value="ADN13277.1"/>
    <property type="molecule type" value="Genomic_DNA"/>
</dbReference>
<name>E0UHM0_GLOV7</name>
<dbReference type="AlphaFoldDB" id="E0UHM0"/>
<reference evidence="2" key="1">
    <citation type="journal article" date="2011" name="MBio">
        <title>Novel metabolic attributes of the genus Cyanothece, comprising a group of unicellular nitrogen-fixing Cyanobacteria.</title>
        <authorList>
            <person name="Bandyopadhyay A."/>
            <person name="Elvitigala T."/>
            <person name="Welsh E."/>
            <person name="Stockel J."/>
            <person name="Liberton M."/>
            <person name="Min H."/>
            <person name="Sherman L.A."/>
            <person name="Pakrasi H.B."/>
        </authorList>
    </citation>
    <scope>NUCLEOTIDE SEQUENCE [LARGE SCALE GENOMIC DNA]</scope>
    <source>
        <strain evidence="2">PCC 7822</strain>
    </source>
</reference>
<sequence>MLPSEIPPEVQAFLLKTLAKKAICHVFGVNELFVFTANLAIQYIRQNEELQQALLSNNNNSDDWELAIARCLNENLRKARLEKLEEDQRKRDEFWQQRDAEQYKKI</sequence>
<accession>E0UHM0</accession>
<proteinExistence type="predicted"/>